<evidence type="ECO:0000259" key="1">
    <source>
        <dbReference type="Pfam" id="PF00190"/>
    </source>
</evidence>
<dbReference type="InterPro" id="IPR014710">
    <property type="entry name" value="RmlC-like_jellyroll"/>
</dbReference>
<sequence>MIHNQVHPETLKIPPTAYSPNSKFPVLAYRNALTDITLENALAAFEQSEWKKGGHWKIGKEKLAATPHYHAATHEAHTVLHGRATYLLGKSSLDPETDTKGDPIGLHFTVSAGDVFVFPAGVTHFVIDTEGDYEILGFYSLNAQNSIDEPYDMEYALDSVEETDEKRKKCELVPVPVNDPIYGKEGPMIQIWNSV</sequence>
<reference evidence="2 3" key="1">
    <citation type="journal article" date="2023" name="IMA Fungus">
        <title>Comparative genomic study of the Penicillium genus elucidates a diverse pangenome and 15 lateral gene transfer events.</title>
        <authorList>
            <person name="Petersen C."/>
            <person name="Sorensen T."/>
            <person name="Nielsen M.R."/>
            <person name="Sondergaard T.E."/>
            <person name="Sorensen J.L."/>
            <person name="Fitzpatrick D.A."/>
            <person name="Frisvad J.C."/>
            <person name="Nielsen K.L."/>
        </authorList>
    </citation>
    <scope>NUCLEOTIDE SEQUENCE [LARGE SCALE GENOMIC DNA]</scope>
    <source>
        <strain evidence="2 3">IBT 35679</strain>
    </source>
</reference>
<keyword evidence="3" id="KW-1185">Reference proteome</keyword>
<dbReference type="Proteomes" id="UP001220324">
    <property type="component" value="Unassembled WGS sequence"/>
</dbReference>
<dbReference type="AlphaFoldDB" id="A0AAD6CXY8"/>
<proteinExistence type="predicted"/>
<dbReference type="PANTHER" id="PTHR36448">
    <property type="entry name" value="BLR7373 PROTEIN"/>
    <property type="match status" value="1"/>
</dbReference>
<dbReference type="Gene3D" id="2.60.120.10">
    <property type="entry name" value="Jelly Rolls"/>
    <property type="match status" value="1"/>
</dbReference>
<dbReference type="PANTHER" id="PTHR36448:SF2">
    <property type="entry name" value="CUPIN TYPE-1 DOMAIN-CONTAINING PROTEIN"/>
    <property type="match status" value="1"/>
</dbReference>
<name>A0AAD6CXY8_9EURO</name>
<organism evidence="2 3">
    <name type="scientific">Penicillium frequentans</name>
    <dbReference type="NCBI Taxonomy" id="3151616"/>
    <lineage>
        <taxon>Eukaryota</taxon>
        <taxon>Fungi</taxon>
        <taxon>Dikarya</taxon>
        <taxon>Ascomycota</taxon>
        <taxon>Pezizomycotina</taxon>
        <taxon>Eurotiomycetes</taxon>
        <taxon>Eurotiomycetidae</taxon>
        <taxon>Eurotiales</taxon>
        <taxon>Aspergillaceae</taxon>
        <taxon>Penicillium</taxon>
    </lineage>
</organism>
<comment type="caution">
    <text evidence="2">The sequence shown here is derived from an EMBL/GenBank/DDBJ whole genome shotgun (WGS) entry which is preliminary data.</text>
</comment>
<accession>A0AAD6CXY8</accession>
<dbReference type="InterPro" id="IPR006045">
    <property type="entry name" value="Cupin_1"/>
</dbReference>
<evidence type="ECO:0000313" key="2">
    <source>
        <dbReference type="EMBL" id="KAJ5540805.1"/>
    </source>
</evidence>
<dbReference type="InterPro" id="IPR011051">
    <property type="entry name" value="RmlC_Cupin_sf"/>
</dbReference>
<dbReference type="Pfam" id="PF00190">
    <property type="entry name" value="Cupin_1"/>
    <property type="match status" value="1"/>
</dbReference>
<dbReference type="EMBL" id="JAQIZZ010000005">
    <property type="protein sequence ID" value="KAJ5540805.1"/>
    <property type="molecule type" value="Genomic_DNA"/>
</dbReference>
<feature type="domain" description="Cupin type-1" evidence="1">
    <location>
        <begin position="66"/>
        <end position="145"/>
    </location>
</feature>
<protein>
    <recommendedName>
        <fullName evidence="1">Cupin type-1 domain-containing protein</fullName>
    </recommendedName>
</protein>
<dbReference type="InterPro" id="IPR047121">
    <property type="entry name" value="YjiB-like"/>
</dbReference>
<evidence type="ECO:0000313" key="3">
    <source>
        <dbReference type="Proteomes" id="UP001220324"/>
    </source>
</evidence>
<dbReference type="SUPFAM" id="SSF51182">
    <property type="entry name" value="RmlC-like cupins"/>
    <property type="match status" value="1"/>
</dbReference>
<gene>
    <name evidence="2" type="ORF">N7494_005881</name>
</gene>
<dbReference type="CDD" id="cd02219">
    <property type="entry name" value="cupin_YjlB-like"/>
    <property type="match status" value="1"/>
</dbReference>